<keyword evidence="2" id="KW-0808">Transferase</keyword>
<dbReference type="OrthoDB" id="1192239at2"/>
<proteinExistence type="predicted"/>
<dbReference type="Pfam" id="PF08332">
    <property type="entry name" value="CaMKII_AD"/>
    <property type="match status" value="1"/>
</dbReference>
<dbReference type="SUPFAM" id="SSF54427">
    <property type="entry name" value="NTF2-like"/>
    <property type="match status" value="1"/>
</dbReference>
<protein>
    <submittedName>
        <fullName evidence="2">Protein with protein kinase II-like association domain</fullName>
    </submittedName>
</protein>
<evidence type="ECO:0000259" key="1">
    <source>
        <dbReference type="Pfam" id="PF08332"/>
    </source>
</evidence>
<name>I4APZ7_BERLS</name>
<gene>
    <name evidence="2" type="ordered locus">Fleli_3720</name>
</gene>
<dbReference type="eggNOG" id="ENOG5033Z3B">
    <property type="taxonomic scope" value="Bacteria"/>
</dbReference>
<dbReference type="PROSITE" id="PS51257">
    <property type="entry name" value="PROKAR_LIPOPROTEIN"/>
    <property type="match status" value="1"/>
</dbReference>
<evidence type="ECO:0000313" key="2">
    <source>
        <dbReference type="EMBL" id="AFM06032.1"/>
    </source>
</evidence>
<keyword evidence="3" id="KW-1185">Reference proteome</keyword>
<dbReference type="Gene3D" id="3.10.450.50">
    <property type="match status" value="1"/>
</dbReference>
<keyword evidence="2" id="KW-0418">Kinase</keyword>
<reference evidence="3" key="1">
    <citation type="submission" date="2012-06" db="EMBL/GenBank/DDBJ databases">
        <title>The complete genome of Flexibacter litoralis DSM 6794.</title>
        <authorList>
            <person name="Lucas S."/>
            <person name="Copeland A."/>
            <person name="Lapidus A."/>
            <person name="Glavina del Rio T."/>
            <person name="Dalin E."/>
            <person name="Tice H."/>
            <person name="Bruce D."/>
            <person name="Goodwin L."/>
            <person name="Pitluck S."/>
            <person name="Peters L."/>
            <person name="Ovchinnikova G."/>
            <person name="Lu M."/>
            <person name="Kyrpides N."/>
            <person name="Mavromatis K."/>
            <person name="Ivanova N."/>
            <person name="Brettin T."/>
            <person name="Detter J.C."/>
            <person name="Han C."/>
            <person name="Larimer F."/>
            <person name="Land M."/>
            <person name="Hauser L."/>
            <person name="Markowitz V."/>
            <person name="Cheng J.-F."/>
            <person name="Hugenholtz P."/>
            <person name="Woyke T."/>
            <person name="Wu D."/>
            <person name="Spring S."/>
            <person name="Lang E."/>
            <person name="Kopitz M."/>
            <person name="Brambilla E."/>
            <person name="Klenk H.-P."/>
            <person name="Eisen J.A."/>
        </authorList>
    </citation>
    <scope>NUCLEOTIDE SEQUENCE [LARGE SCALE GENOMIC DNA]</scope>
    <source>
        <strain evidence="3">ATCC 23117 / DSM 6794 / NBRC 15988 / NCIMB 1366 / Sio-4</strain>
    </source>
</reference>
<dbReference type="Proteomes" id="UP000006054">
    <property type="component" value="Chromosome"/>
</dbReference>
<dbReference type="KEGG" id="fli:Fleli_3720"/>
<dbReference type="InterPro" id="IPR013543">
    <property type="entry name" value="Ca/CaM-dep_prot_kinase-assoc"/>
</dbReference>
<organism evidence="2 3">
    <name type="scientific">Bernardetia litoralis (strain ATCC 23117 / DSM 6794 / NBRC 15988 / NCIMB 1366 / Fx l1 / Sio-4)</name>
    <name type="common">Flexibacter litoralis</name>
    <dbReference type="NCBI Taxonomy" id="880071"/>
    <lineage>
        <taxon>Bacteria</taxon>
        <taxon>Pseudomonadati</taxon>
        <taxon>Bacteroidota</taxon>
        <taxon>Cytophagia</taxon>
        <taxon>Cytophagales</taxon>
        <taxon>Bernardetiaceae</taxon>
        <taxon>Bernardetia</taxon>
    </lineage>
</organism>
<dbReference type="GO" id="GO:0016301">
    <property type="term" value="F:kinase activity"/>
    <property type="evidence" value="ECO:0007669"/>
    <property type="project" value="UniProtKB-KW"/>
</dbReference>
<evidence type="ECO:0000313" key="3">
    <source>
        <dbReference type="Proteomes" id="UP000006054"/>
    </source>
</evidence>
<feature type="domain" description="Calcium/calmodulin-dependent protein kinase II association-domain" evidence="1">
    <location>
        <begin position="43"/>
        <end position="162"/>
    </location>
</feature>
<dbReference type="EMBL" id="CP003345">
    <property type="protein sequence ID" value="AFM06032.1"/>
    <property type="molecule type" value="Genomic_DNA"/>
</dbReference>
<dbReference type="HOGENOM" id="CLU_1576165_0_0_10"/>
<sequence length="169" mass="19804" precursor="true">MKSIFSFKIYIILISIIIGISSCNSSKIPNQNTSQTSEKDKIEFKETLQKHLDAVTNRDIETLKSTLHPNGKMYLMLPDESIKTTTKEFVEYHTEWFKYTNWTFETEILYTEIGENSGLGVIQIIYREAERNGKPYFNRMCVSYTLEKFENKWYIIADHASTIEKTKSE</sequence>
<accession>I4APZ7</accession>
<dbReference type="AlphaFoldDB" id="I4APZ7"/>
<dbReference type="RefSeq" id="WP_014799456.1">
    <property type="nucleotide sequence ID" value="NC_018018.1"/>
</dbReference>
<dbReference type="InterPro" id="IPR032710">
    <property type="entry name" value="NTF2-like_dom_sf"/>
</dbReference>